<evidence type="ECO:0000256" key="1">
    <source>
        <dbReference type="SAM" id="MobiDB-lite"/>
    </source>
</evidence>
<feature type="region of interest" description="Disordered" evidence="1">
    <location>
        <begin position="1674"/>
        <end position="1745"/>
    </location>
</feature>
<feature type="compositionally biased region" description="Polar residues" evidence="1">
    <location>
        <begin position="1674"/>
        <end position="1728"/>
    </location>
</feature>
<organism evidence="2 3">
    <name type="scientific">Bodo saltans</name>
    <name type="common">Flagellated protozoan</name>
    <dbReference type="NCBI Taxonomy" id="75058"/>
    <lineage>
        <taxon>Eukaryota</taxon>
        <taxon>Discoba</taxon>
        <taxon>Euglenozoa</taxon>
        <taxon>Kinetoplastea</taxon>
        <taxon>Metakinetoplastina</taxon>
        <taxon>Eubodonida</taxon>
        <taxon>Bodonidae</taxon>
        <taxon>Bodo</taxon>
    </lineage>
</organism>
<name>A0A0S4IJ53_BODSA</name>
<keyword evidence="3" id="KW-1185">Reference proteome</keyword>
<feature type="region of interest" description="Disordered" evidence="1">
    <location>
        <begin position="1636"/>
        <end position="1660"/>
    </location>
</feature>
<evidence type="ECO:0000313" key="3">
    <source>
        <dbReference type="Proteomes" id="UP000051952"/>
    </source>
</evidence>
<feature type="region of interest" description="Disordered" evidence="1">
    <location>
        <begin position="115"/>
        <end position="134"/>
    </location>
</feature>
<proteinExistence type="predicted"/>
<feature type="region of interest" description="Disordered" evidence="1">
    <location>
        <begin position="177"/>
        <end position="250"/>
    </location>
</feature>
<dbReference type="EMBL" id="CYKH01000170">
    <property type="protein sequence ID" value="CUE74907.1"/>
    <property type="molecule type" value="Genomic_DNA"/>
</dbReference>
<feature type="compositionally biased region" description="Polar residues" evidence="1">
    <location>
        <begin position="120"/>
        <end position="134"/>
    </location>
</feature>
<dbReference type="Proteomes" id="UP000051952">
    <property type="component" value="Unassembled WGS sequence"/>
</dbReference>
<evidence type="ECO:0000313" key="2">
    <source>
        <dbReference type="EMBL" id="CUE74907.1"/>
    </source>
</evidence>
<gene>
    <name evidence="2" type="ORF">BSAL_55880</name>
</gene>
<accession>A0A0S4IJ53</accession>
<sequence>MPYPLKIRVLGGPIQSNQRIKIDLDGDYTFGDLYYYIRRQMPKILSEDDAANTLAVTPENYDLVFVDVQGGRAKALETCALGTKVKDAHWVCPALMLRVRDHAIRTVIRAQSDRFFSPNGAPQTQQVPNSSFPTATRSVSFANFDNVPLTSSIISDRPAETPQGRLQRVQSTYMWSDNVERPGDANGNNELSTSSQQQQQSRGAFSGNDSFAMRTVSPPPAAPAAGGRLATGSFPTTPQGGFPATPSLQQQRLSVDVDSAGGRTPTASELMGALAGQRTSPTSVNINGSGTFLSSPNAAASARAMGTGSGYGQLTVSIDESDNNNNNSYSNRSNPPSAQRFAQSNSPILFSLPSSQQQQQQQQQPQPPTMSSAWKKLKNVVAAAAPTKLQEFDLKIDDGSSPVLLRKQSSLTANLRDLPTTALSTAPSYAHDGAAVGYRERLMALLAVYDPKALRKIDRILAKSKGKEEQLLQLAVLKYGPEPKYSSVSRDGAFAALSGTWNDPSVMYAHDGAAVGYRERLMALLAVYDPKALRKIDRILAKSKGKEEQLLQLAVLKYGPEPKYSNVSRDGAFAALSGTWNDPSVIGTSLRRASIGEETLKRATMTHANSVIGIDDDGIISYKSQFRDLVEYLFDEYDFLTPTAVSLFLQRVQMSPKPLAMNLALHMQLYKHRRLDVERADQLRRRVVERQLMQEHHASHQETKAKMWFDISCMIERRRFEGTHLILRASIPPQFFLGWLYLQRSERYEWETTLRHDLMRKQLVWFHAFQRAFMCELETTLRRATLVSQRSQTHHIQRFCYCDRERVRREAREADEYDARCILEQWKLIERERHSRIVHTTVVLEMLDRRCTEFAYTSTAYDAPLRMQRLAERLYRECYELNEIEGRMRVVACISQRRAWILLEQKYILATEDERRQEMERTRADFLEKRAQQFEFGLIEADRRTLNIHFEMGIRWRILQRRWMGREQVVRNEHMRQWMRERAEIQGQALVSCEDASRRTLKRVMNTRGFDVQIRRLDAEDEPEGRWFHIFGESATFRHYQRQYLYFKETAARKEIQLWGLALQFWILESKRRGDIEIKEQEHIMNISSGGKGSMEAVRRQALTISAFRGLFQLFQDQVHAQEDFVRCHIIPSEAEARRRIFRRALYDIEDSSRRMVVHAQEWKERETLTRWHHYQTDSLRRVYVYGQHELFMRHQLLGKALVRYREQRERVEDLREPLERGEVAVQERLEREELEIRELVGLEDARRKVLYRQEKTDLRVPIYRAKKSDHDYVQRGEMIAEEHDRRVYWKIFELFTWERIPRLEIQYGQERRFRTLLERRCIVGVETLARRRIEEVDQQRMFHIIQQRQMIDRERIQRKLGVEAQFQKYFQGVERNMFESSEELARMIVLDRYQTTSHVFEQRALQLYYFVVRSTVRQDEYIARKYIERERLVDEEESSRRKLRNSALASLQKWWQKTNLQGRQDVVTYANKVQREDDNRAAREGAQKRIEDRMAARLAEKLRASVEAKRNQIFSIITGDENNARTALWEQERSGKLELLHQLAEAMHETKEMQSSNVKAKQKALRVVQGFSKIVKTAPSLEQFIAALPPMPRTRRAKSTNSGDDDDGHSASRDGRGGGNEQFTSELVEMEDQLNNNDDEDNDFGGGNWGGAEESRGNFSRGMSMVLPALTRTGSIAGPTSSDSSPIKRGSLSNSQLGGRGLTSPTGQQQHLTTPSELFEMSPSSRPGIQELRGGGGGGGALPRIRGSASVSFSSPAASVSNVRLQMTSPSATPLVKTVVSDDDDDFLPPI</sequence>
<reference evidence="3" key="1">
    <citation type="submission" date="2015-09" db="EMBL/GenBank/DDBJ databases">
        <authorList>
            <consortium name="Pathogen Informatics"/>
        </authorList>
    </citation>
    <scope>NUCLEOTIDE SEQUENCE [LARGE SCALE GENOMIC DNA]</scope>
    <source>
        <strain evidence="3">Lake Konstanz</strain>
    </source>
</reference>
<feature type="region of interest" description="Disordered" evidence="1">
    <location>
        <begin position="1587"/>
        <end position="1622"/>
    </location>
</feature>
<dbReference type="PANTHER" id="PTHR39666">
    <property type="entry name" value="RANBP2-TYPE DOMAIN-CONTAINING PROTEIN"/>
    <property type="match status" value="1"/>
</dbReference>
<dbReference type="VEuPathDB" id="TriTrypDB:BSAL_55880"/>
<feature type="region of interest" description="Disordered" evidence="1">
    <location>
        <begin position="313"/>
        <end position="341"/>
    </location>
</feature>
<feature type="compositionally biased region" description="Low complexity" evidence="1">
    <location>
        <begin position="323"/>
        <end position="337"/>
    </location>
</feature>
<protein>
    <submittedName>
        <fullName evidence="2">Uncharacterized protein</fullName>
    </submittedName>
</protein>
<dbReference type="PANTHER" id="PTHR39666:SF1">
    <property type="entry name" value="NUCLEAR PORE COMPLEX NUP2_50_61 DOMAIN-CONTAINING PROTEIN"/>
    <property type="match status" value="1"/>
</dbReference>